<comment type="caution">
    <text evidence="2">The sequence shown here is derived from an EMBL/GenBank/DDBJ whole genome shotgun (WGS) entry which is preliminary data.</text>
</comment>
<feature type="transmembrane region" description="Helical" evidence="1">
    <location>
        <begin position="6"/>
        <end position="24"/>
    </location>
</feature>
<gene>
    <name evidence="2" type="ORF">BZG01_04965</name>
</gene>
<reference evidence="2 3" key="1">
    <citation type="journal article" date="2017" name="Front. Microbiol.">
        <title>Labilibaculum manganireducens gen. nov., sp. nov. and Labilibaculum filiforme sp. nov., Novel Bacteroidetes Isolated from Subsurface Sediments of the Baltic Sea.</title>
        <authorList>
            <person name="Vandieken V."/>
            <person name="Marshall I.P."/>
            <person name="Niemann H."/>
            <person name="Engelen B."/>
            <person name="Cypionka H."/>
        </authorList>
    </citation>
    <scope>NUCLEOTIDE SEQUENCE [LARGE SCALE GENOMIC DNA]</scope>
    <source>
        <strain evidence="2 3">59.10-2M</strain>
    </source>
</reference>
<keyword evidence="1" id="KW-0472">Membrane</keyword>
<evidence type="ECO:0000313" key="3">
    <source>
        <dbReference type="Proteomes" id="UP000233618"/>
    </source>
</evidence>
<dbReference type="InterPro" id="IPR032593">
    <property type="entry name" value="DUF4907"/>
</dbReference>
<protein>
    <recommendedName>
        <fullName evidence="4">DUF4907 domain-containing protein</fullName>
    </recommendedName>
</protein>
<evidence type="ECO:0000256" key="1">
    <source>
        <dbReference type="SAM" id="Phobius"/>
    </source>
</evidence>
<accession>A0A2N3ICV7</accession>
<dbReference type="RefSeq" id="WP_101308742.1">
    <property type="nucleotide sequence ID" value="NZ_MVDE01000005.1"/>
</dbReference>
<evidence type="ECO:0000313" key="2">
    <source>
        <dbReference type="EMBL" id="PKQ68108.1"/>
    </source>
</evidence>
<evidence type="ECO:0008006" key="4">
    <source>
        <dbReference type="Google" id="ProtNLM"/>
    </source>
</evidence>
<organism evidence="2 3">
    <name type="scientific">Labilibaculum manganireducens</name>
    <dbReference type="NCBI Taxonomy" id="1940525"/>
    <lineage>
        <taxon>Bacteria</taxon>
        <taxon>Pseudomonadati</taxon>
        <taxon>Bacteroidota</taxon>
        <taxon>Bacteroidia</taxon>
        <taxon>Marinilabiliales</taxon>
        <taxon>Marinifilaceae</taxon>
        <taxon>Labilibaculum</taxon>
    </lineage>
</organism>
<sequence>MIKKKYFFVIFLLIGILFISIYLFSGKTKPAYTIQTYQIEEGWGYRILKNNKAIINQYRIPAIQEKHTFPSEKSARIVGEKVLEKIQLNKMPSISIDDLMDLMVVDSLEQPLILNDLTH</sequence>
<dbReference type="Proteomes" id="UP000233618">
    <property type="component" value="Unassembled WGS sequence"/>
</dbReference>
<dbReference type="EMBL" id="MVDE01000005">
    <property type="protein sequence ID" value="PKQ68108.1"/>
    <property type="molecule type" value="Genomic_DNA"/>
</dbReference>
<keyword evidence="3" id="KW-1185">Reference proteome</keyword>
<proteinExistence type="predicted"/>
<dbReference type="AlphaFoldDB" id="A0A2N3ICV7"/>
<keyword evidence="1" id="KW-0812">Transmembrane</keyword>
<dbReference type="Pfam" id="PF16250">
    <property type="entry name" value="DUF4907"/>
    <property type="match status" value="1"/>
</dbReference>
<keyword evidence="1" id="KW-1133">Transmembrane helix</keyword>
<name>A0A2N3ICV7_9BACT</name>